<dbReference type="GO" id="GO:0009231">
    <property type="term" value="P:riboflavin biosynthetic process"/>
    <property type="evidence" value="ECO:0007669"/>
    <property type="project" value="TreeGrafter"/>
</dbReference>
<protein>
    <submittedName>
        <fullName evidence="6">Creatininase family protein</fullName>
    </submittedName>
</protein>
<dbReference type="Gene3D" id="3.40.50.10310">
    <property type="entry name" value="Creatininase"/>
    <property type="match status" value="1"/>
</dbReference>
<evidence type="ECO:0000256" key="4">
    <source>
        <dbReference type="ARBA" id="ARBA00022833"/>
    </source>
</evidence>
<comment type="caution">
    <text evidence="6">The sequence shown here is derived from an EMBL/GenBank/DDBJ whole genome shotgun (WGS) entry which is preliminary data.</text>
</comment>
<evidence type="ECO:0000256" key="5">
    <source>
        <dbReference type="ARBA" id="ARBA00024029"/>
    </source>
</evidence>
<dbReference type="AlphaFoldDB" id="A0AAW9RWG4"/>
<dbReference type="PANTHER" id="PTHR35005:SF1">
    <property type="entry name" value="2-AMINO-5-FORMYLAMINO-6-RIBOSYLAMINOPYRIMIDIN-4(3H)-ONE 5'-MONOPHOSPHATE DEFORMYLASE"/>
    <property type="match status" value="1"/>
</dbReference>
<organism evidence="6 7">
    <name type="scientific">Microbaculum marinum</name>
    <dbReference type="NCBI Taxonomy" id="1764581"/>
    <lineage>
        <taxon>Bacteria</taxon>
        <taxon>Pseudomonadati</taxon>
        <taxon>Pseudomonadota</taxon>
        <taxon>Alphaproteobacteria</taxon>
        <taxon>Hyphomicrobiales</taxon>
        <taxon>Tepidamorphaceae</taxon>
        <taxon>Microbaculum</taxon>
    </lineage>
</organism>
<keyword evidence="4" id="KW-0862">Zinc</keyword>
<reference evidence="6 7" key="1">
    <citation type="submission" date="2024-02" db="EMBL/GenBank/DDBJ databases">
        <title>Genome analysis and characterization of Microbaculum marinisediminis sp. nov., isolated from marine sediment.</title>
        <authorList>
            <person name="Du Z.-J."/>
            <person name="Ye Y.-Q."/>
            <person name="Zhang Z.-R."/>
            <person name="Yuan S.-M."/>
            <person name="Zhang X.-Y."/>
        </authorList>
    </citation>
    <scope>NUCLEOTIDE SEQUENCE [LARGE SCALE GENOMIC DNA]</scope>
    <source>
        <strain evidence="6 7">SDUM1044001</strain>
    </source>
</reference>
<evidence type="ECO:0000256" key="2">
    <source>
        <dbReference type="ARBA" id="ARBA00022723"/>
    </source>
</evidence>
<evidence type="ECO:0000256" key="3">
    <source>
        <dbReference type="ARBA" id="ARBA00022801"/>
    </source>
</evidence>
<dbReference type="EMBL" id="JAZHOF010000013">
    <property type="protein sequence ID" value="MEJ8574613.1"/>
    <property type="molecule type" value="Genomic_DNA"/>
</dbReference>
<comment type="similarity">
    <text evidence="5">Belongs to the creatininase superfamily.</text>
</comment>
<keyword evidence="7" id="KW-1185">Reference proteome</keyword>
<keyword evidence="3" id="KW-0378">Hydrolase</keyword>
<dbReference type="GO" id="GO:0046872">
    <property type="term" value="F:metal ion binding"/>
    <property type="evidence" value="ECO:0007669"/>
    <property type="project" value="UniProtKB-KW"/>
</dbReference>
<evidence type="ECO:0000313" key="6">
    <source>
        <dbReference type="EMBL" id="MEJ8574613.1"/>
    </source>
</evidence>
<dbReference type="InterPro" id="IPR024087">
    <property type="entry name" value="Creatininase-like_sf"/>
</dbReference>
<comment type="cofactor">
    <cofactor evidence="1">
        <name>Zn(2+)</name>
        <dbReference type="ChEBI" id="CHEBI:29105"/>
    </cofactor>
</comment>
<dbReference type="Pfam" id="PF02633">
    <property type="entry name" value="Creatininase"/>
    <property type="match status" value="1"/>
</dbReference>
<proteinExistence type="inferred from homology"/>
<dbReference type="InterPro" id="IPR003785">
    <property type="entry name" value="Creatininase/forma_Hydrolase"/>
</dbReference>
<dbReference type="GO" id="GO:0016811">
    <property type="term" value="F:hydrolase activity, acting on carbon-nitrogen (but not peptide) bonds, in linear amides"/>
    <property type="evidence" value="ECO:0007669"/>
    <property type="project" value="TreeGrafter"/>
</dbReference>
<dbReference type="SUPFAM" id="SSF102215">
    <property type="entry name" value="Creatininase"/>
    <property type="match status" value="1"/>
</dbReference>
<dbReference type="Proteomes" id="UP001378188">
    <property type="component" value="Unassembled WGS sequence"/>
</dbReference>
<evidence type="ECO:0000313" key="7">
    <source>
        <dbReference type="Proteomes" id="UP001378188"/>
    </source>
</evidence>
<keyword evidence="2" id="KW-0479">Metal-binding</keyword>
<dbReference type="PANTHER" id="PTHR35005">
    <property type="entry name" value="3-DEHYDRO-SCYLLO-INOSOSE HYDROLASE"/>
    <property type="match status" value="1"/>
</dbReference>
<sequence>MEVRIGHMTYDDVRAAIEAEKLVIVPTGATESHGPHMPCDTDTHQAEWMAIELAKRIDAVVAPPVAYAVSKTFEHFPGTISLSIPTYQQLVYEIGAALIKQGFKQLLILNGNRPNGTANDQVARRLVDDFDGPYEFRVTAVSYWEPGAAAAHALRKSEVGGMGHAGEYETSFQLATRPELVHMDRLEGVYAPLVGWDLIAPMEPVRTYGRRPDPNTNHASIFGNPHVASAESGKEFLRVTVDALVDMMQNLQGSYTERKEGGDAGRK</sequence>
<gene>
    <name evidence="6" type="ORF">V3328_24250</name>
</gene>
<dbReference type="RefSeq" id="WP_340332316.1">
    <property type="nucleotide sequence ID" value="NZ_JAZHOF010000013.1"/>
</dbReference>
<name>A0AAW9RWG4_9HYPH</name>
<evidence type="ECO:0000256" key="1">
    <source>
        <dbReference type="ARBA" id="ARBA00001947"/>
    </source>
</evidence>
<accession>A0AAW9RWG4</accession>